<evidence type="ECO:0000259" key="3">
    <source>
        <dbReference type="PROSITE" id="PS50097"/>
    </source>
</evidence>
<dbReference type="SMART" id="SM00369">
    <property type="entry name" value="LRR_TYP"/>
    <property type="match status" value="2"/>
</dbReference>
<keyword evidence="1" id="KW-0433">Leucine-rich repeat</keyword>
<dbReference type="SMART" id="SM00225">
    <property type="entry name" value="BTB"/>
    <property type="match status" value="1"/>
</dbReference>
<dbReference type="AlphaFoldDB" id="A0A9J6B9T0"/>
<reference evidence="4" key="1">
    <citation type="submission" date="2021-03" db="EMBL/GenBank/DDBJ databases">
        <title>Chromosome level genome of the anhydrobiotic midge Polypedilum vanderplanki.</title>
        <authorList>
            <person name="Yoshida Y."/>
            <person name="Kikawada T."/>
            <person name="Gusev O."/>
        </authorList>
    </citation>
    <scope>NUCLEOTIDE SEQUENCE</scope>
    <source>
        <strain evidence="4">NIAS01</strain>
        <tissue evidence="4">Whole body or cell culture</tissue>
    </source>
</reference>
<dbReference type="SUPFAM" id="SSF52058">
    <property type="entry name" value="L domain-like"/>
    <property type="match status" value="1"/>
</dbReference>
<keyword evidence="2" id="KW-0677">Repeat</keyword>
<dbReference type="Gene3D" id="3.30.710.10">
    <property type="entry name" value="Potassium Channel Kv1.1, Chain A"/>
    <property type="match status" value="1"/>
</dbReference>
<dbReference type="InterPro" id="IPR032675">
    <property type="entry name" value="LRR_dom_sf"/>
</dbReference>
<dbReference type="EMBL" id="JADBJN010000004">
    <property type="protein sequence ID" value="KAG5666445.1"/>
    <property type="molecule type" value="Genomic_DNA"/>
</dbReference>
<evidence type="ECO:0000313" key="4">
    <source>
        <dbReference type="EMBL" id="KAG5666445.1"/>
    </source>
</evidence>
<dbReference type="InterPro" id="IPR050333">
    <property type="entry name" value="SLRP"/>
</dbReference>
<dbReference type="SUPFAM" id="SSF54695">
    <property type="entry name" value="POZ domain"/>
    <property type="match status" value="1"/>
</dbReference>
<dbReference type="CDD" id="cd18186">
    <property type="entry name" value="BTB_POZ_ZBTB_KLHL-like"/>
    <property type="match status" value="1"/>
</dbReference>
<dbReference type="PROSITE" id="PS51450">
    <property type="entry name" value="LRR"/>
    <property type="match status" value="1"/>
</dbReference>
<keyword evidence="5" id="KW-1185">Reference proteome</keyword>
<dbReference type="Gene3D" id="3.80.10.10">
    <property type="entry name" value="Ribonuclease Inhibitor"/>
    <property type="match status" value="2"/>
</dbReference>
<dbReference type="PROSITE" id="PS50097">
    <property type="entry name" value="BTB"/>
    <property type="match status" value="1"/>
</dbReference>
<gene>
    <name evidence="4" type="ORF">PVAND_014473</name>
</gene>
<evidence type="ECO:0000256" key="2">
    <source>
        <dbReference type="ARBA" id="ARBA00022737"/>
    </source>
</evidence>
<proteinExistence type="predicted"/>
<sequence length="486" mass="56660">MFKHLKFLNLESNDLEIIESNLFEENKDLEAISIQDNQLKIIGEKSFDNLKNLRFLMLEENKCISKNAENDSMEVQISSILSKIKIMEISCILSTTLWYPGSRHFYTCSILQCDLTNSKTFKFNLDYGSSQKSPDDIQAVAIIESKLQKIPNQLQNDFKNITILCIKQCSLSTIDRNDISGFKQLIELWLPNNKLQSLPDDLFVDNTKIERISFSCNRIEQIGADLLTPLINLKFANFKRNSRIDIIYDIESTEISLDELKQSILNCGEGKKCNKKIQTDELKFQNDVNKFLYNENFKDFTIKGLKRTFKVHRFVMAARSSIICEMIEKNPNLNGISLTNVTDEVIEEILDYFYDDIMPKFANLNDALMLYDLAMKMNLQDVILKARKEIVKMIKKEKSVEVLELALKYKDSDLMSIAFEVVKETFPKMKFKANLLNDEVKIRKLIKELKNYWKNIDDTISRFSDMNFFENELDEFNESEKITNLK</sequence>
<dbReference type="PANTHER" id="PTHR45712">
    <property type="entry name" value="AGAP008170-PA"/>
    <property type="match status" value="1"/>
</dbReference>
<dbReference type="Pfam" id="PF00651">
    <property type="entry name" value="BTB"/>
    <property type="match status" value="1"/>
</dbReference>
<evidence type="ECO:0000256" key="1">
    <source>
        <dbReference type="ARBA" id="ARBA00022614"/>
    </source>
</evidence>
<dbReference type="Pfam" id="PF13855">
    <property type="entry name" value="LRR_8"/>
    <property type="match status" value="1"/>
</dbReference>
<accession>A0A9J6B9T0</accession>
<organism evidence="4 5">
    <name type="scientific">Polypedilum vanderplanki</name>
    <name type="common">Sleeping chironomid midge</name>
    <dbReference type="NCBI Taxonomy" id="319348"/>
    <lineage>
        <taxon>Eukaryota</taxon>
        <taxon>Metazoa</taxon>
        <taxon>Ecdysozoa</taxon>
        <taxon>Arthropoda</taxon>
        <taxon>Hexapoda</taxon>
        <taxon>Insecta</taxon>
        <taxon>Pterygota</taxon>
        <taxon>Neoptera</taxon>
        <taxon>Endopterygota</taxon>
        <taxon>Diptera</taxon>
        <taxon>Nematocera</taxon>
        <taxon>Chironomoidea</taxon>
        <taxon>Chironomidae</taxon>
        <taxon>Chironominae</taxon>
        <taxon>Polypedilum</taxon>
        <taxon>Polypedilum</taxon>
    </lineage>
</organism>
<dbReference type="Proteomes" id="UP001107558">
    <property type="component" value="Chromosome 4"/>
</dbReference>
<dbReference type="InterPro" id="IPR000210">
    <property type="entry name" value="BTB/POZ_dom"/>
</dbReference>
<name>A0A9J6B9T0_POLVA</name>
<dbReference type="OrthoDB" id="7759945at2759"/>
<dbReference type="InterPro" id="IPR001611">
    <property type="entry name" value="Leu-rich_rpt"/>
</dbReference>
<comment type="caution">
    <text evidence="4">The sequence shown here is derived from an EMBL/GenBank/DDBJ whole genome shotgun (WGS) entry which is preliminary data.</text>
</comment>
<feature type="domain" description="BTB" evidence="3">
    <location>
        <begin position="298"/>
        <end position="356"/>
    </location>
</feature>
<dbReference type="InterPro" id="IPR003591">
    <property type="entry name" value="Leu-rich_rpt_typical-subtyp"/>
</dbReference>
<dbReference type="PANTHER" id="PTHR45712:SF22">
    <property type="entry name" value="INSULIN-LIKE GROWTH FACTOR-BINDING PROTEIN COMPLEX ACID LABILE SUBUNIT"/>
    <property type="match status" value="1"/>
</dbReference>
<evidence type="ECO:0000313" key="5">
    <source>
        <dbReference type="Proteomes" id="UP001107558"/>
    </source>
</evidence>
<protein>
    <recommendedName>
        <fullName evidence="3">BTB domain-containing protein</fullName>
    </recommendedName>
</protein>
<dbReference type="InterPro" id="IPR011333">
    <property type="entry name" value="SKP1/BTB/POZ_sf"/>
</dbReference>